<protein>
    <submittedName>
        <fullName evidence="1">Uncharacterized protein</fullName>
    </submittedName>
</protein>
<name>A0A4R9LM12_9LEPT</name>
<dbReference type="AlphaFoldDB" id="A0A4R9LM12"/>
<accession>A0A4R9LM12</accession>
<proteinExistence type="predicted"/>
<dbReference type="EMBL" id="RQHV01000052">
    <property type="protein sequence ID" value="TGN09359.1"/>
    <property type="molecule type" value="Genomic_DNA"/>
</dbReference>
<gene>
    <name evidence="1" type="ORF">EHS11_12465</name>
</gene>
<organism evidence="1 2">
    <name type="scientific">Leptospira ilyithenensis</name>
    <dbReference type="NCBI Taxonomy" id="2484901"/>
    <lineage>
        <taxon>Bacteria</taxon>
        <taxon>Pseudomonadati</taxon>
        <taxon>Spirochaetota</taxon>
        <taxon>Spirochaetia</taxon>
        <taxon>Leptospirales</taxon>
        <taxon>Leptospiraceae</taxon>
        <taxon>Leptospira</taxon>
    </lineage>
</organism>
<keyword evidence="2" id="KW-1185">Reference proteome</keyword>
<dbReference type="OrthoDB" id="9795306at2"/>
<sequence length="74" mass="8356">MLADRKKEWRLTPSFLQVYVSNLDEVLELALAHGAVIITKPTKEATYIHDTLLEAMKGLASWLCGRSLTHPYLS</sequence>
<dbReference type="Proteomes" id="UP000298264">
    <property type="component" value="Unassembled WGS sequence"/>
</dbReference>
<comment type="caution">
    <text evidence="1">The sequence shown here is derived from an EMBL/GenBank/DDBJ whole genome shotgun (WGS) entry which is preliminary data.</text>
</comment>
<reference evidence="1" key="1">
    <citation type="journal article" date="2019" name="PLoS Negl. Trop. Dis.">
        <title>Revisiting the worldwide diversity of Leptospira species in the environment.</title>
        <authorList>
            <person name="Vincent A.T."/>
            <person name="Schiettekatte O."/>
            <person name="Bourhy P."/>
            <person name="Veyrier F.J."/>
            <person name="Picardeau M."/>
        </authorList>
    </citation>
    <scope>NUCLEOTIDE SEQUENCE [LARGE SCALE GENOMIC DNA]</scope>
    <source>
        <strain evidence="1">201400974</strain>
    </source>
</reference>
<evidence type="ECO:0000313" key="2">
    <source>
        <dbReference type="Proteomes" id="UP000298264"/>
    </source>
</evidence>
<evidence type="ECO:0000313" key="1">
    <source>
        <dbReference type="EMBL" id="TGN09359.1"/>
    </source>
</evidence>
<dbReference type="RefSeq" id="WP_135764741.1">
    <property type="nucleotide sequence ID" value="NZ_RQHV01000052.1"/>
</dbReference>